<feature type="region of interest" description="Disordered" evidence="6">
    <location>
        <begin position="1"/>
        <end position="49"/>
    </location>
</feature>
<comment type="caution">
    <text evidence="8">The sequence shown here is derived from an EMBL/GenBank/DDBJ whole genome shotgun (WGS) entry which is preliminary data.</text>
</comment>
<sequence length="273" mass="31121">MDSSDIPGLHRCCGEWEPGNRKDDAMRPARRVSSNGRAAENPGARRTHRMRRIAQLLRRVLRVPYRGMKIAAERRSTSSAMGAIRARRSVRDYSPRPVSEEHLREILEAARLAPHGGPVKWKLGVIRDQKVKDELAECVVQNDLIRQVPVIIACCTECTPLEEMKDVVHGKLRLRHGEEVYQWLRSVPARLRDSIYQDQNAIIAGENLVIAARSLGLGTCWIGAISIDKVGRVLRLPENWLCLYLIMVGHPLGWPVEKRKRPLDEIVFYDRFS</sequence>
<feature type="domain" description="Nitroreductase" evidence="7">
    <location>
        <begin position="84"/>
        <end position="250"/>
    </location>
</feature>
<keyword evidence="3" id="KW-0285">Flavoprotein</keyword>
<evidence type="ECO:0000259" key="7">
    <source>
        <dbReference type="Pfam" id="PF00881"/>
    </source>
</evidence>
<evidence type="ECO:0000256" key="5">
    <source>
        <dbReference type="ARBA" id="ARBA00023002"/>
    </source>
</evidence>
<dbReference type="SUPFAM" id="SSF55469">
    <property type="entry name" value="FMN-dependent nitroreductase-like"/>
    <property type="match status" value="1"/>
</dbReference>
<comment type="similarity">
    <text evidence="2">Belongs to the nitroreductase family.</text>
</comment>
<dbReference type="Proteomes" id="UP000051717">
    <property type="component" value="Unassembled WGS sequence"/>
</dbReference>
<dbReference type="AlphaFoldDB" id="A0A0S8GGA4"/>
<keyword evidence="5" id="KW-0560">Oxidoreductase</keyword>
<dbReference type="PANTHER" id="PTHR43673:SF2">
    <property type="entry name" value="NITROREDUCTASE"/>
    <property type="match status" value="1"/>
</dbReference>
<keyword evidence="4" id="KW-0288">FMN</keyword>
<name>A0A0S8GGA4_UNCT6</name>
<evidence type="ECO:0000256" key="6">
    <source>
        <dbReference type="SAM" id="MobiDB-lite"/>
    </source>
</evidence>
<dbReference type="InterPro" id="IPR029479">
    <property type="entry name" value="Nitroreductase"/>
</dbReference>
<dbReference type="Gene3D" id="3.40.109.10">
    <property type="entry name" value="NADH Oxidase"/>
    <property type="match status" value="1"/>
</dbReference>
<reference evidence="8 9" key="1">
    <citation type="journal article" date="2015" name="Microbiome">
        <title>Genomic resolution of linkages in carbon, nitrogen, and sulfur cycling among widespread estuary sediment bacteria.</title>
        <authorList>
            <person name="Baker B.J."/>
            <person name="Lazar C.S."/>
            <person name="Teske A.P."/>
            <person name="Dick G.J."/>
        </authorList>
    </citation>
    <scope>NUCLEOTIDE SEQUENCE [LARGE SCALE GENOMIC DNA]</scope>
    <source>
        <strain evidence="8">SM23_40</strain>
    </source>
</reference>
<accession>A0A0S8GGA4</accession>
<protein>
    <recommendedName>
        <fullName evidence="7">Nitroreductase domain-containing protein</fullName>
    </recommendedName>
</protein>
<feature type="compositionally biased region" description="Basic and acidic residues" evidence="6">
    <location>
        <begin position="12"/>
        <end position="27"/>
    </location>
</feature>
<organism evidence="8 9">
    <name type="scientific">candidate division TA06 bacterium SM23_40</name>
    <dbReference type="NCBI Taxonomy" id="1703774"/>
    <lineage>
        <taxon>Bacteria</taxon>
        <taxon>Bacteria division TA06</taxon>
    </lineage>
</organism>
<dbReference type="GO" id="GO:0016491">
    <property type="term" value="F:oxidoreductase activity"/>
    <property type="evidence" value="ECO:0007669"/>
    <property type="project" value="UniProtKB-KW"/>
</dbReference>
<gene>
    <name evidence="8" type="ORF">AMJ82_01200</name>
</gene>
<comment type="cofactor">
    <cofactor evidence="1">
        <name>FMN</name>
        <dbReference type="ChEBI" id="CHEBI:58210"/>
    </cofactor>
</comment>
<evidence type="ECO:0000313" key="8">
    <source>
        <dbReference type="EMBL" id="KPK71259.1"/>
    </source>
</evidence>
<dbReference type="Pfam" id="PF00881">
    <property type="entry name" value="Nitroreductase"/>
    <property type="match status" value="1"/>
</dbReference>
<evidence type="ECO:0000256" key="2">
    <source>
        <dbReference type="ARBA" id="ARBA00007118"/>
    </source>
</evidence>
<dbReference type="EMBL" id="LJUI01000005">
    <property type="protein sequence ID" value="KPK71259.1"/>
    <property type="molecule type" value="Genomic_DNA"/>
</dbReference>
<evidence type="ECO:0000256" key="4">
    <source>
        <dbReference type="ARBA" id="ARBA00022643"/>
    </source>
</evidence>
<evidence type="ECO:0000313" key="9">
    <source>
        <dbReference type="Proteomes" id="UP000051717"/>
    </source>
</evidence>
<proteinExistence type="inferred from homology"/>
<dbReference type="PANTHER" id="PTHR43673">
    <property type="entry name" value="NAD(P)H NITROREDUCTASE YDGI-RELATED"/>
    <property type="match status" value="1"/>
</dbReference>
<evidence type="ECO:0000256" key="1">
    <source>
        <dbReference type="ARBA" id="ARBA00001917"/>
    </source>
</evidence>
<dbReference type="InterPro" id="IPR000415">
    <property type="entry name" value="Nitroreductase-like"/>
</dbReference>
<evidence type="ECO:0000256" key="3">
    <source>
        <dbReference type="ARBA" id="ARBA00022630"/>
    </source>
</evidence>